<evidence type="ECO:0000256" key="8">
    <source>
        <dbReference type="ARBA" id="ARBA00023136"/>
    </source>
</evidence>
<evidence type="ECO:0000256" key="1">
    <source>
        <dbReference type="ARBA" id="ARBA00004508"/>
    </source>
</evidence>
<evidence type="ECO:0000256" key="6">
    <source>
        <dbReference type="ARBA" id="ARBA00022692"/>
    </source>
</evidence>
<evidence type="ECO:0000313" key="12">
    <source>
        <dbReference type="EMBL" id="THG13013.1"/>
    </source>
</evidence>
<gene>
    <name evidence="12" type="ORF">TEA_005125</name>
</gene>
<evidence type="ECO:0000256" key="7">
    <source>
        <dbReference type="ARBA" id="ARBA00022989"/>
    </source>
</evidence>
<keyword evidence="7 11" id="KW-1133">Transmembrane helix</keyword>
<dbReference type="GO" id="GO:0031969">
    <property type="term" value="C:chloroplast membrane"/>
    <property type="evidence" value="ECO:0007669"/>
    <property type="project" value="UniProtKB-SubCell"/>
</dbReference>
<feature type="compositionally biased region" description="Acidic residues" evidence="10">
    <location>
        <begin position="431"/>
        <end position="444"/>
    </location>
</feature>
<dbReference type="Pfam" id="PF01040">
    <property type="entry name" value="UbiA"/>
    <property type="match status" value="1"/>
</dbReference>
<feature type="transmembrane region" description="Helical" evidence="11">
    <location>
        <begin position="280"/>
        <end position="300"/>
    </location>
</feature>
<evidence type="ECO:0000256" key="2">
    <source>
        <dbReference type="ARBA" id="ARBA00004606"/>
    </source>
</evidence>
<evidence type="ECO:0000313" key="13">
    <source>
        <dbReference type="Proteomes" id="UP000306102"/>
    </source>
</evidence>
<evidence type="ECO:0000256" key="9">
    <source>
        <dbReference type="ARBA" id="ARBA00023180"/>
    </source>
</evidence>
<evidence type="ECO:0008006" key="14">
    <source>
        <dbReference type="Google" id="ProtNLM"/>
    </source>
</evidence>
<keyword evidence="4" id="KW-0328">Glycosyltransferase</keyword>
<feature type="transmembrane region" description="Helical" evidence="11">
    <location>
        <begin position="250"/>
        <end position="268"/>
    </location>
</feature>
<keyword evidence="6 11" id="KW-0812">Transmembrane</keyword>
<dbReference type="STRING" id="542762.A0A4S4EA48"/>
<dbReference type="Pfam" id="PF02485">
    <property type="entry name" value="Branch"/>
    <property type="match status" value="1"/>
</dbReference>
<feature type="transmembrane region" description="Helical" evidence="11">
    <location>
        <begin position="312"/>
        <end position="334"/>
    </location>
</feature>
<feature type="compositionally biased region" description="Basic and acidic residues" evidence="10">
    <location>
        <begin position="48"/>
        <end position="58"/>
    </location>
</feature>
<evidence type="ECO:0000256" key="3">
    <source>
        <dbReference type="ARBA" id="ARBA00005985"/>
    </source>
</evidence>
<feature type="compositionally biased region" description="Pro residues" evidence="10">
    <location>
        <begin position="1"/>
        <end position="23"/>
    </location>
</feature>
<accession>A0A4S4EA48</accession>
<dbReference type="AlphaFoldDB" id="A0A4S4EA48"/>
<evidence type="ECO:0000256" key="4">
    <source>
        <dbReference type="ARBA" id="ARBA00022676"/>
    </source>
</evidence>
<comment type="caution">
    <text evidence="12">The sequence shown here is derived from an EMBL/GenBank/DDBJ whole genome shotgun (WGS) entry which is preliminary data.</text>
</comment>
<sequence length="637" mass="71700">MSSPPPPPTFSPPPPQSSSPPPLDLGSRLFAASPDPNRVAFNNQSTKSHHDNDNHDDSLVTPLQLPVKQTQNINTNRHTFNKPFKCHCCRIFSSADNFKNSDNKTTRKCKSLKQYFFPIENGCASKPKDKNLTTIQSDLFKQLNAFYLFSRPHTVIGTLIGITSISILPLESTADLSLAFLVGLLKALVPSILMNLYVVGINQLFDVDIDKVNKPDLPLPSGEFSMEFGMAMVSTYLLMSFTMGIMFQSLPLFSALLVSFLLGSAYSVELPLLRWKRNAFLAAICILIVRAIIIQLAFFIHIQKYVLSRPVVFTESLVFAIGFTCLFSTIIALFKDIPDVDGDREFGIQSFSVSLGPEKLSKELHSNIIKAMHEGITFELERENDGGDRRRSADWRRRTADWRRSDEINIDLREGSDGGRANGEVDRGESCAEEETNGGDDDKVDSDSGIADSDGYIEEAERRGSAWTILSRSFAEYCLVGWDNLPRTLLLYYTNFVSSPEGYFQTLICNSQDYKNTTVNHDLHYITWDNPPKQHPRSLGLKDYRRMVLSSRPFARKFKQNDPVLNKIDRDLLKRRRGQFSYGGWCSKDEIGKSHGTCPGLESEKYGVLRTGTGSRRLRTLLTKLSSAQSFNKRQCK</sequence>
<comment type="similarity">
    <text evidence="3">Belongs to the UbiA prenyltransferase family.</text>
</comment>
<evidence type="ECO:0000256" key="10">
    <source>
        <dbReference type="SAM" id="MobiDB-lite"/>
    </source>
</evidence>
<organism evidence="12 13">
    <name type="scientific">Camellia sinensis var. sinensis</name>
    <name type="common">China tea</name>
    <dbReference type="NCBI Taxonomy" id="542762"/>
    <lineage>
        <taxon>Eukaryota</taxon>
        <taxon>Viridiplantae</taxon>
        <taxon>Streptophyta</taxon>
        <taxon>Embryophyta</taxon>
        <taxon>Tracheophyta</taxon>
        <taxon>Spermatophyta</taxon>
        <taxon>Magnoliopsida</taxon>
        <taxon>eudicotyledons</taxon>
        <taxon>Gunneridae</taxon>
        <taxon>Pentapetalae</taxon>
        <taxon>asterids</taxon>
        <taxon>Ericales</taxon>
        <taxon>Theaceae</taxon>
        <taxon>Camellia</taxon>
    </lineage>
</organism>
<dbReference type="FunFam" id="1.10.357.140:FF:000011">
    <property type="entry name" value="Homogentisate phytyltransferase 1"/>
    <property type="match status" value="1"/>
</dbReference>
<dbReference type="InterPro" id="IPR003406">
    <property type="entry name" value="Glyco_trans_14"/>
</dbReference>
<protein>
    <recommendedName>
        <fullName evidence="14">Homogentisate phytyltransferase</fullName>
    </recommendedName>
</protein>
<keyword evidence="8 11" id="KW-0472">Membrane</keyword>
<dbReference type="InterPro" id="IPR000537">
    <property type="entry name" value="UbiA_prenyltransferase"/>
</dbReference>
<dbReference type="PANTHER" id="PTHR43009:SF7">
    <property type="entry name" value="HOMOGENTISATE GERANYLGERANYLTRANSFERASE, CHLOROPLASTIC"/>
    <property type="match status" value="1"/>
</dbReference>
<proteinExistence type="inferred from homology"/>
<dbReference type="PANTHER" id="PTHR43009">
    <property type="entry name" value="HOMOGENTISATE SOLANESYLTRANSFERASE, CHLOROPLASTIC"/>
    <property type="match status" value="1"/>
</dbReference>
<dbReference type="Gene3D" id="1.10.357.140">
    <property type="entry name" value="UbiA prenyltransferase"/>
    <property type="match status" value="1"/>
</dbReference>
<dbReference type="Proteomes" id="UP000306102">
    <property type="component" value="Unassembled WGS sequence"/>
</dbReference>
<name>A0A4S4EA48_CAMSN</name>
<feature type="compositionally biased region" description="Basic and acidic residues" evidence="10">
    <location>
        <begin position="413"/>
        <end position="430"/>
    </location>
</feature>
<evidence type="ECO:0000256" key="5">
    <source>
        <dbReference type="ARBA" id="ARBA00022679"/>
    </source>
</evidence>
<keyword evidence="13" id="KW-1185">Reference proteome</keyword>
<feature type="transmembrane region" description="Helical" evidence="11">
    <location>
        <begin position="178"/>
        <end position="199"/>
    </location>
</feature>
<dbReference type="EMBL" id="SDRB02006145">
    <property type="protein sequence ID" value="THG13013.1"/>
    <property type="molecule type" value="Genomic_DNA"/>
</dbReference>
<evidence type="ECO:0000256" key="11">
    <source>
        <dbReference type="SAM" id="Phobius"/>
    </source>
</evidence>
<dbReference type="GO" id="GO:0004659">
    <property type="term" value="F:prenyltransferase activity"/>
    <property type="evidence" value="ECO:0007669"/>
    <property type="project" value="UniProtKB-ARBA"/>
</dbReference>
<dbReference type="GO" id="GO:0016757">
    <property type="term" value="F:glycosyltransferase activity"/>
    <property type="evidence" value="ECO:0007669"/>
    <property type="project" value="UniProtKB-KW"/>
</dbReference>
<keyword evidence="9" id="KW-0325">Glycoprotein</keyword>
<comment type="subcellular location">
    <subcellularLocation>
        <location evidence="2">Membrane</location>
        <topology evidence="2">Single-pass type II membrane protein</topology>
    </subcellularLocation>
    <subcellularLocation>
        <location evidence="1">Plastid</location>
        <location evidence="1">Chloroplast membrane</location>
        <topology evidence="1">Multi-pass membrane protein</topology>
    </subcellularLocation>
</comment>
<keyword evidence="5" id="KW-0808">Transferase</keyword>
<feature type="region of interest" description="Disordered" evidence="10">
    <location>
        <begin position="1"/>
        <end position="58"/>
    </location>
</feature>
<dbReference type="InterPro" id="IPR044878">
    <property type="entry name" value="UbiA_sf"/>
</dbReference>
<feature type="region of interest" description="Disordered" evidence="10">
    <location>
        <begin position="413"/>
        <end position="455"/>
    </location>
</feature>
<reference evidence="12 13" key="1">
    <citation type="journal article" date="2018" name="Proc. Natl. Acad. Sci. U.S.A.">
        <title>Draft genome sequence of Camellia sinensis var. sinensis provides insights into the evolution of the tea genome and tea quality.</title>
        <authorList>
            <person name="Wei C."/>
            <person name="Yang H."/>
            <person name="Wang S."/>
            <person name="Zhao J."/>
            <person name="Liu C."/>
            <person name="Gao L."/>
            <person name="Xia E."/>
            <person name="Lu Y."/>
            <person name="Tai Y."/>
            <person name="She G."/>
            <person name="Sun J."/>
            <person name="Cao H."/>
            <person name="Tong W."/>
            <person name="Gao Q."/>
            <person name="Li Y."/>
            <person name="Deng W."/>
            <person name="Jiang X."/>
            <person name="Wang W."/>
            <person name="Chen Q."/>
            <person name="Zhang S."/>
            <person name="Li H."/>
            <person name="Wu J."/>
            <person name="Wang P."/>
            <person name="Li P."/>
            <person name="Shi C."/>
            <person name="Zheng F."/>
            <person name="Jian J."/>
            <person name="Huang B."/>
            <person name="Shan D."/>
            <person name="Shi M."/>
            <person name="Fang C."/>
            <person name="Yue Y."/>
            <person name="Li F."/>
            <person name="Li D."/>
            <person name="Wei S."/>
            <person name="Han B."/>
            <person name="Jiang C."/>
            <person name="Yin Y."/>
            <person name="Xia T."/>
            <person name="Zhang Z."/>
            <person name="Bennetzen J.L."/>
            <person name="Zhao S."/>
            <person name="Wan X."/>
        </authorList>
    </citation>
    <scope>NUCLEOTIDE SEQUENCE [LARGE SCALE GENOMIC DNA]</scope>
    <source>
        <strain evidence="13">cv. Shuchazao</strain>
        <tissue evidence="12">Leaf</tissue>
    </source>
</reference>